<evidence type="ECO:0000313" key="3">
    <source>
        <dbReference type="WBParaSite" id="SSTP_0001119500.1"/>
    </source>
</evidence>
<dbReference type="WBParaSite" id="SSTP_0001119500.1">
    <property type="protein sequence ID" value="SSTP_0001119500.1"/>
    <property type="gene ID" value="SSTP_0001119500"/>
</dbReference>
<dbReference type="WBParaSite" id="TCONS_00015200.p1">
    <property type="protein sequence ID" value="TCONS_00015200.p1"/>
    <property type="gene ID" value="XLOC_010419"/>
</dbReference>
<feature type="transmembrane region" description="Helical" evidence="1">
    <location>
        <begin position="70"/>
        <end position="90"/>
    </location>
</feature>
<accession>A0A0K0EP08</accession>
<reference evidence="3" key="1">
    <citation type="submission" date="2015-08" db="UniProtKB">
        <authorList>
            <consortium name="WormBaseParasite"/>
        </authorList>
    </citation>
    <scope>IDENTIFICATION</scope>
</reference>
<feature type="transmembrane region" description="Helical" evidence="1">
    <location>
        <begin position="139"/>
        <end position="160"/>
    </location>
</feature>
<keyword evidence="1" id="KW-0812">Transmembrane</keyword>
<sequence length="205" mass="22706">MDASEKMLPKEREIDNFIVSSPSFEKKLLNPPEIKFLTVDPKSENAETASYIRKRDRLRARIRKLRQNQCVGICVFLALGLLFNGLAYVASVYSAHLNTEIIEAVVASQQGSKLGNLQLKLKKALQGTPSKFLIGLINWLGRMLSAVGTMLLVQSIVTFLKRRRSDSWVTKAASNTDINDPVNEINGGISEMLGECCLQCFSVSG</sequence>
<keyword evidence="1" id="KW-1133">Transmembrane helix</keyword>
<keyword evidence="2" id="KW-1185">Reference proteome</keyword>
<proteinExistence type="predicted"/>
<organism evidence="3">
    <name type="scientific">Strongyloides stercoralis</name>
    <name type="common">Threadworm</name>
    <dbReference type="NCBI Taxonomy" id="6248"/>
    <lineage>
        <taxon>Eukaryota</taxon>
        <taxon>Metazoa</taxon>
        <taxon>Ecdysozoa</taxon>
        <taxon>Nematoda</taxon>
        <taxon>Chromadorea</taxon>
        <taxon>Rhabditida</taxon>
        <taxon>Tylenchina</taxon>
        <taxon>Panagrolaimomorpha</taxon>
        <taxon>Strongyloidoidea</taxon>
        <taxon>Strongyloididae</taxon>
        <taxon>Strongyloides</taxon>
    </lineage>
</organism>
<protein>
    <submittedName>
        <fullName evidence="3">Transmembrane channel-like protein 7</fullName>
    </submittedName>
</protein>
<name>A0A0K0EP08_STRER</name>
<evidence type="ECO:0000256" key="1">
    <source>
        <dbReference type="SAM" id="Phobius"/>
    </source>
</evidence>
<evidence type="ECO:0000313" key="2">
    <source>
        <dbReference type="Proteomes" id="UP000035681"/>
    </source>
</evidence>
<dbReference type="Proteomes" id="UP000035681">
    <property type="component" value="Unplaced"/>
</dbReference>
<keyword evidence="1" id="KW-0472">Membrane</keyword>
<dbReference type="AlphaFoldDB" id="A0A0K0EP08"/>